<feature type="domain" description="Hemerythrin-like" evidence="1">
    <location>
        <begin position="4"/>
        <end position="128"/>
    </location>
</feature>
<sequence length="128" mass="14536">MKATDILNREHGLILQALEDLAGARDQIESGQPPPKEFFEKALQFLGEFADKFHHFKEEYLMFGLLALKKEGAFDGPIGALRYQHERCRKCLNEMAKSLKGYADGDDIALTTLLENLAAYISLLRRHI</sequence>
<proteinExistence type="predicted"/>
<dbReference type="GO" id="GO:0005886">
    <property type="term" value="C:plasma membrane"/>
    <property type="evidence" value="ECO:0007669"/>
    <property type="project" value="TreeGrafter"/>
</dbReference>
<name>X1T066_9ZZZZ</name>
<dbReference type="Gene3D" id="1.20.120.520">
    <property type="entry name" value="nmb1532 protein domain like"/>
    <property type="match status" value="1"/>
</dbReference>
<organism evidence="2">
    <name type="scientific">marine sediment metagenome</name>
    <dbReference type="NCBI Taxonomy" id="412755"/>
    <lineage>
        <taxon>unclassified sequences</taxon>
        <taxon>metagenomes</taxon>
        <taxon>ecological metagenomes</taxon>
    </lineage>
</organism>
<reference evidence="2" key="1">
    <citation type="journal article" date="2014" name="Front. Microbiol.">
        <title>High frequency of phylogenetically diverse reductive dehalogenase-homologous genes in deep subseafloor sedimentary metagenomes.</title>
        <authorList>
            <person name="Kawai M."/>
            <person name="Futagami T."/>
            <person name="Toyoda A."/>
            <person name="Takaki Y."/>
            <person name="Nishi S."/>
            <person name="Hori S."/>
            <person name="Arai W."/>
            <person name="Tsubouchi T."/>
            <person name="Morono Y."/>
            <person name="Uchiyama I."/>
            <person name="Ito T."/>
            <person name="Fujiyama A."/>
            <person name="Inagaki F."/>
            <person name="Takami H."/>
        </authorList>
    </citation>
    <scope>NUCLEOTIDE SEQUENCE</scope>
    <source>
        <strain evidence="2">Expedition CK06-06</strain>
    </source>
</reference>
<feature type="non-terminal residue" evidence="2">
    <location>
        <position position="128"/>
    </location>
</feature>
<dbReference type="AlphaFoldDB" id="X1T066"/>
<comment type="caution">
    <text evidence="2">The sequence shown here is derived from an EMBL/GenBank/DDBJ whole genome shotgun (WGS) entry which is preliminary data.</text>
</comment>
<dbReference type="EMBL" id="BARW01023697">
    <property type="protein sequence ID" value="GAI98712.1"/>
    <property type="molecule type" value="Genomic_DNA"/>
</dbReference>
<dbReference type="InterPro" id="IPR012312">
    <property type="entry name" value="Hemerythrin-like"/>
</dbReference>
<evidence type="ECO:0000259" key="1">
    <source>
        <dbReference type="Pfam" id="PF01814"/>
    </source>
</evidence>
<gene>
    <name evidence="2" type="ORF">S12H4_39244</name>
</gene>
<protein>
    <recommendedName>
        <fullName evidence="1">Hemerythrin-like domain-containing protein</fullName>
    </recommendedName>
</protein>
<accession>X1T066</accession>
<dbReference type="PANTHER" id="PTHR39966">
    <property type="entry name" value="BLL2471 PROTEIN-RELATED"/>
    <property type="match status" value="1"/>
</dbReference>
<dbReference type="Pfam" id="PF01814">
    <property type="entry name" value="Hemerythrin"/>
    <property type="match status" value="1"/>
</dbReference>
<evidence type="ECO:0000313" key="2">
    <source>
        <dbReference type="EMBL" id="GAI98712.1"/>
    </source>
</evidence>
<dbReference type="PANTHER" id="PTHR39966:SF1">
    <property type="entry name" value="HEMERYTHRIN-LIKE DOMAIN-CONTAINING PROTEIN"/>
    <property type="match status" value="1"/>
</dbReference>